<dbReference type="Proteomes" id="UP001189429">
    <property type="component" value="Unassembled WGS sequence"/>
</dbReference>
<organism evidence="1 2">
    <name type="scientific">Prorocentrum cordatum</name>
    <dbReference type="NCBI Taxonomy" id="2364126"/>
    <lineage>
        <taxon>Eukaryota</taxon>
        <taxon>Sar</taxon>
        <taxon>Alveolata</taxon>
        <taxon>Dinophyceae</taxon>
        <taxon>Prorocentrales</taxon>
        <taxon>Prorocentraceae</taxon>
        <taxon>Prorocentrum</taxon>
    </lineage>
</organism>
<evidence type="ECO:0000313" key="1">
    <source>
        <dbReference type="EMBL" id="CAK0819877.1"/>
    </source>
</evidence>
<reference evidence="1" key="1">
    <citation type="submission" date="2023-10" db="EMBL/GenBank/DDBJ databases">
        <authorList>
            <person name="Chen Y."/>
            <person name="Shah S."/>
            <person name="Dougan E. K."/>
            <person name="Thang M."/>
            <person name="Chan C."/>
        </authorList>
    </citation>
    <scope>NUCLEOTIDE SEQUENCE [LARGE SCALE GENOMIC DNA]</scope>
</reference>
<evidence type="ECO:0008006" key="3">
    <source>
        <dbReference type="Google" id="ProtNLM"/>
    </source>
</evidence>
<gene>
    <name evidence="1" type="ORF">PCOR1329_LOCUS21754</name>
</gene>
<keyword evidence="2" id="KW-1185">Reference proteome</keyword>
<sequence length="441" mass="50144">MESLHLSHLCTQLVSGLLTGANQQNKRDDRCWKKHILSCKTGDEKKTTVVNFFTRLEFQDGSRKQATQIYHGSGRPHLHCLLWLEDVADIELDKSLSATLPADETQAAYVKGSQDSRDGDSMWEIHDGPSTYDANASRLHLHHTRGDSEAGRRAYFPDIMEALKCHQWGVGTQSRGLRHLVTPGGSEITSELKAYMKSKWRHDDMSFLEFLRKTTHKGAIAGWLKKRWKERPEEQMHLTETEFANEYTMRGEQLVAVDTVWRHNDKFFRQWVLRHVPFRKKEDLDVPEVTAMVPPRLRGQAGALKLCADQSRVPPHLRNFWNSSDRIRKEMKDEAHTEDHIEETVALLAGHRTLIEQFWTGELDMADDPGAISDPVAAATEEAERARREDSLKLNALQGVFAREIAKHVTLALRATRAQDETELEAALPSSASAMVAQESI</sequence>
<evidence type="ECO:0000313" key="2">
    <source>
        <dbReference type="Proteomes" id="UP001189429"/>
    </source>
</evidence>
<name>A0ABN9RL44_9DINO</name>
<comment type="caution">
    <text evidence="1">The sequence shown here is derived from an EMBL/GenBank/DDBJ whole genome shotgun (WGS) entry which is preliminary data.</text>
</comment>
<protein>
    <recommendedName>
        <fullName evidence="3">Helitron helicase-like domain-containing protein</fullName>
    </recommendedName>
</protein>
<accession>A0ABN9RL44</accession>
<dbReference type="EMBL" id="CAUYUJ010007192">
    <property type="protein sequence ID" value="CAK0819877.1"/>
    <property type="molecule type" value="Genomic_DNA"/>
</dbReference>
<proteinExistence type="predicted"/>